<organism evidence="4">
    <name type="scientific">Tanacetum cinerariifolium</name>
    <name type="common">Dalmatian daisy</name>
    <name type="synonym">Chrysanthemum cinerariifolium</name>
    <dbReference type="NCBI Taxonomy" id="118510"/>
    <lineage>
        <taxon>Eukaryota</taxon>
        <taxon>Viridiplantae</taxon>
        <taxon>Streptophyta</taxon>
        <taxon>Embryophyta</taxon>
        <taxon>Tracheophyta</taxon>
        <taxon>Spermatophyta</taxon>
        <taxon>Magnoliopsida</taxon>
        <taxon>eudicotyledons</taxon>
        <taxon>Gunneridae</taxon>
        <taxon>Pentapetalae</taxon>
        <taxon>asterids</taxon>
        <taxon>campanulids</taxon>
        <taxon>Asterales</taxon>
        <taxon>Asteraceae</taxon>
        <taxon>Asteroideae</taxon>
        <taxon>Anthemideae</taxon>
        <taxon>Anthemidinae</taxon>
        <taxon>Tanacetum</taxon>
    </lineage>
</organism>
<sequence length="742" mass="82282">MSSSSSSSSHAIVMYTSVSSDDDLPSWGIPLMEAYEPEAPLLLVHALVYLEYLAPSGEDIAPAKDQLLPAPALPTTLSLGYIAKSFPIEDGPEDDLEIDPVDYPSDEEEEESFEEEEEEPLALALSASPVLDSVPSYEETEPFEEGETVATLPPPVSLHTTVPLSQTGVRKARKTVRPQSPLPPSIAALIEDRCCWTAYVYLARGTKLDFMTALEEVKESVTDIAARHRQDSEEFHTPQQAWTHFKDCICESQAKIRVLQAKTRALQQQRRDDHDIWTSAIGHIQTLEITRDPKHPDESGDADMLLGLYHIMAPKRSNMSEASINKLVAQSVADALAEYEANRNSGNGNGNGNKNGTHDSKASGGRTPHTTRECTYSEFLKSQPLNFKGTEGALGLAQWFEKMESVFHISKCTVEWQVKFATCTLLGGALTWWNSHVRIVEHDAAYALPWKAVMKMITENYYPKSELKKLETELWNLVMKATDVESYTQRFQELILMCSRMVPDELDKVQKYTSGLPDSIQGSVMASKPITLQEAIELIRSLMDQKLLNYAARQAENKMRLDNNSRNNNAQHPPNKRQNVARAYTAGSGEKREYARTLPLCNKCKFHHNGPCTAKAPGTIQKTGTCFKCGSQGHFKRDCPKLKNQNRGNAAGNGKACGRAYALGGGDPNPDLNVVTGLYFKLVKSPVHLMPVELGSFDAIIGKDLLSKYHDVIVCDEKIVRISYGDEVLIVQGDKSDSRNES</sequence>
<dbReference type="InterPro" id="IPR036875">
    <property type="entry name" value="Znf_CCHC_sf"/>
</dbReference>
<dbReference type="PROSITE" id="PS50158">
    <property type="entry name" value="ZF_CCHC"/>
    <property type="match status" value="1"/>
</dbReference>
<dbReference type="InterPro" id="IPR005162">
    <property type="entry name" value="Retrotrans_gag_dom"/>
</dbReference>
<keyword evidence="1" id="KW-0479">Metal-binding</keyword>
<evidence type="ECO:0000313" key="4">
    <source>
        <dbReference type="EMBL" id="GEX51276.1"/>
    </source>
</evidence>
<dbReference type="InterPro" id="IPR001878">
    <property type="entry name" value="Znf_CCHC"/>
</dbReference>
<feature type="region of interest" description="Disordered" evidence="2">
    <location>
        <begin position="342"/>
        <end position="370"/>
    </location>
</feature>
<proteinExistence type="predicted"/>
<protein>
    <recommendedName>
        <fullName evidence="3">CCHC-type domain-containing protein</fullName>
    </recommendedName>
</protein>
<dbReference type="SMART" id="SM00343">
    <property type="entry name" value="ZnF_C2HC"/>
    <property type="match status" value="1"/>
</dbReference>
<accession>A0A699HAG9</accession>
<feature type="compositionally biased region" description="Acidic residues" evidence="2">
    <location>
        <begin position="90"/>
        <end position="120"/>
    </location>
</feature>
<reference evidence="4" key="1">
    <citation type="journal article" date="2019" name="Sci. Rep.">
        <title>Draft genome of Tanacetum cinerariifolium, the natural source of mosquito coil.</title>
        <authorList>
            <person name="Yamashiro T."/>
            <person name="Shiraishi A."/>
            <person name="Satake H."/>
            <person name="Nakayama K."/>
        </authorList>
    </citation>
    <scope>NUCLEOTIDE SEQUENCE</scope>
</reference>
<dbReference type="Pfam" id="PF00098">
    <property type="entry name" value="zf-CCHC"/>
    <property type="match status" value="1"/>
</dbReference>
<feature type="region of interest" description="Disordered" evidence="2">
    <location>
        <begin position="559"/>
        <end position="579"/>
    </location>
</feature>
<dbReference type="GO" id="GO:0008270">
    <property type="term" value="F:zinc ion binding"/>
    <property type="evidence" value="ECO:0007669"/>
    <property type="project" value="UniProtKB-KW"/>
</dbReference>
<dbReference type="SUPFAM" id="SSF57756">
    <property type="entry name" value="Retrovirus zinc finger-like domains"/>
    <property type="match status" value="1"/>
</dbReference>
<feature type="compositionally biased region" description="Polar residues" evidence="2">
    <location>
        <begin position="564"/>
        <end position="578"/>
    </location>
</feature>
<comment type="caution">
    <text evidence="4">The sequence shown here is derived from an EMBL/GenBank/DDBJ whole genome shotgun (WGS) entry which is preliminary data.</text>
</comment>
<feature type="domain" description="CCHC-type" evidence="3">
    <location>
        <begin position="626"/>
        <end position="641"/>
    </location>
</feature>
<evidence type="ECO:0000259" key="3">
    <source>
        <dbReference type="PROSITE" id="PS50158"/>
    </source>
</evidence>
<dbReference type="GO" id="GO:0003676">
    <property type="term" value="F:nucleic acid binding"/>
    <property type="evidence" value="ECO:0007669"/>
    <property type="project" value="InterPro"/>
</dbReference>
<name>A0A699HAG9_TANCI</name>
<dbReference type="PANTHER" id="PTHR15503:SF45">
    <property type="entry name" value="RNA-DIRECTED DNA POLYMERASE HOMOLOG"/>
    <property type="match status" value="1"/>
</dbReference>
<evidence type="ECO:0000256" key="2">
    <source>
        <dbReference type="SAM" id="MobiDB-lite"/>
    </source>
</evidence>
<keyword evidence="1" id="KW-0863">Zinc-finger</keyword>
<dbReference type="InterPro" id="IPR032567">
    <property type="entry name" value="RTL1-rel"/>
</dbReference>
<evidence type="ECO:0000256" key="1">
    <source>
        <dbReference type="PROSITE-ProRule" id="PRU00047"/>
    </source>
</evidence>
<dbReference type="PANTHER" id="PTHR15503">
    <property type="entry name" value="LDOC1 RELATED"/>
    <property type="match status" value="1"/>
</dbReference>
<dbReference type="AlphaFoldDB" id="A0A699HAG9"/>
<dbReference type="Gene3D" id="4.10.60.10">
    <property type="entry name" value="Zinc finger, CCHC-type"/>
    <property type="match status" value="1"/>
</dbReference>
<gene>
    <name evidence="4" type="ORF">Tci_323251</name>
</gene>
<dbReference type="Pfam" id="PF03732">
    <property type="entry name" value="Retrotrans_gag"/>
    <property type="match status" value="1"/>
</dbReference>
<dbReference type="EMBL" id="BKCJ010112726">
    <property type="protein sequence ID" value="GEX51276.1"/>
    <property type="molecule type" value="Genomic_DNA"/>
</dbReference>
<feature type="region of interest" description="Disordered" evidence="2">
    <location>
        <begin position="88"/>
        <end position="120"/>
    </location>
</feature>
<keyword evidence="1" id="KW-0862">Zinc</keyword>